<dbReference type="EMBL" id="CALNXI010000777">
    <property type="protein sequence ID" value="CAH3046214.1"/>
    <property type="molecule type" value="Genomic_DNA"/>
</dbReference>
<evidence type="ECO:0000313" key="3">
    <source>
        <dbReference type="Proteomes" id="UP001159427"/>
    </source>
</evidence>
<evidence type="ECO:0000256" key="1">
    <source>
        <dbReference type="SAM" id="MobiDB-lite"/>
    </source>
</evidence>
<gene>
    <name evidence="2" type="ORF">PEVE_00041181</name>
</gene>
<name>A0ABN8NBL9_9CNID</name>
<accession>A0ABN8NBL9</accession>
<feature type="region of interest" description="Disordered" evidence="1">
    <location>
        <begin position="147"/>
        <end position="169"/>
    </location>
</feature>
<keyword evidence="3" id="KW-1185">Reference proteome</keyword>
<comment type="caution">
    <text evidence="2">The sequence shown here is derived from an EMBL/GenBank/DDBJ whole genome shotgun (WGS) entry which is preliminary data.</text>
</comment>
<organism evidence="2 3">
    <name type="scientific">Porites evermanni</name>
    <dbReference type="NCBI Taxonomy" id="104178"/>
    <lineage>
        <taxon>Eukaryota</taxon>
        <taxon>Metazoa</taxon>
        <taxon>Cnidaria</taxon>
        <taxon>Anthozoa</taxon>
        <taxon>Hexacorallia</taxon>
        <taxon>Scleractinia</taxon>
        <taxon>Fungiina</taxon>
        <taxon>Poritidae</taxon>
        <taxon>Porites</taxon>
    </lineage>
</organism>
<evidence type="ECO:0000313" key="2">
    <source>
        <dbReference type="EMBL" id="CAH3046214.1"/>
    </source>
</evidence>
<reference evidence="2 3" key="1">
    <citation type="submission" date="2022-05" db="EMBL/GenBank/DDBJ databases">
        <authorList>
            <consortium name="Genoscope - CEA"/>
            <person name="William W."/>
        </authorList>
    </citation>
    <scope>NUCLEOTIDE SEQUENCE [LARGE SCALE GENOMIC DNA]</scope>
</reference>
<protein>
    <submittedName>
        <fullName evidence="2">Uncharacterized protein</fullName>
    </submittedName>
</protein>
<feature type="compositionally biased region" description="Low complexity" evidence="1">
    <location>
        <begin position="147"/>
        <end position="162"/>
    </location>
</feature>
<feature type="non-terminal residue" evidence="2">
    <location>
        <position position="182"/>
    </location>
</feature>
<proteinExistence type="predicted"/>
<dbReference type="Proteomes" id="UP001159427">
    <property type="component" value="Unassembled WGS sequence"/>
</dbReference>
<sequence>MERQAPFLKSVLQEANQHKRQELLRMANADQINAISELVMNTLRGTVPRSRHTITLLKPHAQSLRAMAKPAHSMVSTTVDNAPAFLQLKEKYKQELVEDTRLSKAADLAARQHVLLTSEVPDAWKRPQLKAVSRQLRHWTKKVRQPFGAPAGGVSAAGAATPGKDDDFEAGPMQAWFTQLVK</sequence>